<dbReference type="SUPFAM" id="SSF81296">
    <property type="entry name" value="E set domains"/>
    <property type="match status" value="9"/>
</dbReference>
<evidence type="ECO:0000256" key="1">
    <source>
        <dbReference type="ARBA" id="ARBA00022729"/>
    </source>
</evidence>
<dbReference type="CDD" id="cd00603">
    <property type="entry name" value="IPT_PCSR"/>
    <property type="match status" value="2"/>
</dbReference>
<dbReference type="Gene3D" id="2.60.40.10">
    <property type="entry name" value="Immunoglobulins"/>
    <property type="match status" value="10"/>
</dbReference>
<dbReference type="RefSeq" id="WP_081154765.1">
    <property type="nucleotide sequence ID" value="NZ_LVYD01000081.1"/>
</dbReference>
<evidence type="ECO:0000313" key="6">
    <source>
        <dbReference type="Proteomes" id="UP000192796"/>
    </source>
</evidence>
<feature type="domain" description="IPT/TIG" evidence="4">
    <location>
        <begin position="39"/>
        <end position="124"/>
    </location>
</feature>
<sequence>MKNDSPGSRAVRTCLYSFLKNSYLPLFVFFLFTGKLLAQPTISSFSPSSGTVGTTVTISGTNFSPVPANNIVYFGAVKAAVSSAASGSLTVTVPAGATYEPITVTVNNLTAWSNKPFMVTFTGGGNGFTAASFGGGADSLTGDAPYGMAVADLNDDGKPDIATVNYLDKTFSILKNTGTPGQVSFESKLDFASGNAPFGIAAGDVDGDGKPDIAITNYLDSSVSVYKNTSSGGVISFAPALIVSTGRTPEQVAIYDLDGDGRADLATANRLNNTVSLLRNTSTAGNISFAAKTDVMVNLAPAYLAVGDLNQDGKPDIAVACQYSNGIRVLKNESSTGSLAFSLGYTETTGTEPTGVAIGDLDGDGKPDLAVSNSLSSPTTISYTFSVLRNTSSGGAISFASHIDYSTTSGPQHLAISDLDGDGKADVAVSLFLGYYSIFKNNSSSGTISFATGVQGSKMNPFHIAGCDFDLDGKTDVVATSLTTDQAVVLRNRVNEPTITGFLPATAGPGETVTITGYNFTNATAVSFGGVAATSFTVVNANTITAVVGAGASGDILVTGIYGTGSLSGFKLAGPPVITSFTPTSGKAGTTVTITGTQLGKTTAVSFGGIPVTSFTVVNDTSITAIVGDGASGNVSVTTAYGTGALAGFTHLAPAITSFTPLAAGSGDTVTISGTNFTGATTVSFGGTPAISFAIPSSSVIKALVPGGSSGTVQVVTPNGSGTLAGFIFLSPAAPVITTFAPASGAAGTTVTITGTGFNTTPDGNVVYFGAVRATVTAAAVTSLTVTVPAGVSYAPISVLNSTTHLTGYSAKPFTVTFTGGILDEHAYSAGIALYTGAYTYPGQTEVIDIDGDGKPDIVAAKTSANVAILRNTSSPRSISFAAPYELTGYNTNSVCVGDLDGDGKPDIAGAATILRNTSTPGNLSFATITTGTGTGTVIADLDGDGKPELIAPNYGNLSVSVYRNTSVPGTISFAAKTEYATGGTAGDIAVGDLDGDGKPDLAVANGFNYSTIAILKNTCTKGAISFAPKVEYTTGQNSSNVRIADLDGDDKADVIAVYGTSIGIFKNISAAGSISLAARADYPVSGLLLHDINIGDADGDGLPDLLIGKEFVNYGSLGIFKNTSSAGAIALAAEASYSSGSAWSVSMNDFDLDGKPDVATALPNQYMVAVYRNQMSEPGITTFNPRIGAAGDTITITGYHFTGATAVNFGGVAATSFTVQSPTTITAVVANGASGTVQVTTPYGTAAMNGFEFAAPPTITAFNPTSQSEGSFVNITGTNFVGVKNVSFGGINAQWFQVNSSTSIDAIVDTGATGKVSVTTPGGTAVKDGFTFIHSAPTILSFTPYSGLPGTTVTITGYHLAGATAVTFNGVNAASYTVNSAQQITAVVGTGASGTVQVITPYGIAYGPVQFTVLYPPTITSFSPTSGVAGTTVTIKGTNLKKYTAVTIGGVPVQSVQSSTDTTIVVVVGACASGDVKVTTNGGSAALAGFTFIPAPTITSFTPGSGKQGDTIIITGTGLTGATAVTFGQVPAASFTVNSGTQITAVVAGGASGDVQVVTPGGTATLSGFVYRVVTAVIDPSSSSGGLVVYPNPAREKVIVEYPSEPKNTILKWINMVGQTVKVIKLNRNTTQATVNISDVAPGLYKIVWIKGTQQFIQTILVQ</sequence>
<dbReference type="SMART" id="SM00429">
    <property type="entry name" value="IPT"/>
    <property type="match status" value="6"/>
</dbReference>
<gene>
    <name evidence="5" type="ORF">A3860_37745</name>
</gene>
<dbReference type="InterPro" id="IPR002909">
    <property type="entry name" value="IPT_dom"/>
</dbReference>
<dbReference type="Pfam" id="PF13517">
    <property type="entry name" value="FG-GAP_3"/>
    <property type="match status" value="5"/>
</dbReference>
<feature type="domain" description="IPT/TIG" evidence="4">
    <location>
        <begin position="1337"/>
        <end position="1415"/>
    </location>
</feature>
<accession>A0A1V9FM33</accession>
<dbReference type="STRING" id="1703345.A3860_37745"/>
<reference evidence="5 6" key="1">
    <citation type="submission" date="2016-03" db="EMBL/GenBank/DDBJ databases">
        <title>Niastella vici sp. nov., isolated from farmland soil.</title>
        <authorList>
            <person name="Chen L."/>
            <person name="Wang D."/>
            <person name="Yang S."/>
            <person name="Wang G."/>
        </authorList>
    </citation>
    <scope>NUCLEOTIDE SEQUENCE [LARGE SCALE GENOMIC DNA]</scope>
    <source>
        <strain evidence="5 6">DJ57</strain>
    </source>
</reference>
<organism evidence="5 6">
    <name type="scientific">Niastella vici</name>
    <dbReference type="NCBI Taxonomy" id="1703345"/>
    <lineage>
        <taxon>Bacteria</taxon>
        <taxon>Pseudomonadati</taxon>
        <taxon>Bacteroidota</taxon>
        <taxon>Chitinophagia</taxon>
        <taxon>Chitinophagales</taxon>
        <taxon>Chitinophagaceae</taxon>
        <taxon>Niastella</taxon>
    </lineage>
</organism>
<dbReference type="EMBL" id="LVYD01000081">
    <property type="protein sequence ID" value="OQP59404.1"/>
    <property type="molecule type" value="Genomic_DNA"/>
</dbReference>
<dbReference type="InterPro" id="IPR026444">
    <property type="entry name" value="Secre_tail"/>
</dbReference>
<dbReference type="Pfam" id="PF01833">
    <property type="entry name" value="TIG"/>
    <property type="match status" value="9"/>
</dbReference>
<dbReference type="SMART" id="SM00191">
    <property type="entry name" value="Int_alpha"/>
    <property type="match status" value="6"/>
</dbReference>
<evidence type="ECO:0000256" key="3">
    <source>
        <dbReference type="ARBA" id="ARBA00023180"/>
    </source>
</evidence>
<dbReference type="Pfam" id="PF18962">
    <property type="entry name" value="Por_Secre_tail"/>
    <property type="match status" value="1"/>
</dbReference>
<name>A0A1V9FM33_9BACT</name>
<keyword evidence="2" id="KW-0677">Repeat</keyword>
<dbReference type="OrthoDB" id="1110382at2"/>
<evidence type="ECO:0000313" key="5">
    <source>
        <dbReference type="EMBL" id="OQP59404.1"/>
    </source>
</evidence>
<keyword evidence="3" id="KW-0325">Glycoprotein</keyword>
<dbReference type="InterPro" id="IPR013517">
    <property type="entry name" value="FG-GAP"/>
</dbReference>
<dbReference type="InterPro" id="IPR028994">
    <property type="entry name" value="Integrin_alpha_N"/>
</dbReference>
<comment type="caution">
    <text evidence="5">The sequence shown here is derived from an EMBL/GenBank/DDBJ whole genome shotgun (WGS) entry which is preliminary data.</text>
</comment>
<evidence type="ECO:0000259" key="4">
    <source>
        <dbReference type="SMART" id="SM00429"/>
    </source>
</evidence>
<dbReference type="Proteomes" id="UP000192796">
    <property type="component" value="Unassembled WGS sequence"/>
</dbReference>
<dbReference type="PANTHER" id="PTHR46580">
    <property type="entry name" value="SENSOR KINASE-RELATED"/>
    <property type="match status" value="1"/>
</dbReference>
<keyword evidence="1" id="KW-0732">Signal</keyword>
<dbReference type="InterPro" id="IPR013783">
    <property type="entry name" value="Ig-like_fold"/>
</dbReference>
<protein>
    <recommendedName>
        <fullName evidence="4">IPT/TIG domain-containing protein</fullName>
    </recommendedName>
</protein>
<feature type="domain" description="IPT/TIG" evidence="4">
    <location>
        <begin position="575"/>
        <end position="652"/>
    </location>
</feature>
<dbReference type="InterPro" id="IPR014756">
    <property type="entry name" value="Ig_E-set"/>
</dbReference>
<dbReference type="CDD" id="cd00102">
    <property type="entry name" value="IPT"/>
    <property type="match status" value="4"/>
</dbReference>
<proteinExistence type="predicted"/>
<dbReference type="SUPFAM" id="SSF69318">
    <property type="entry name" value="Integrin alpha N-terminal domain"/>
    <property type="match status" value="4"/>
</dbReference>
<keyword evidence="6" id="KW-1185">Reference proteome</keyword>
<feature type="domain" description="IPT/TIG" evidence="4">
    <location>
        <begin position="1417"/>
        <end position="1494"/>
    </location>
</feature>
<evidence type="ECO:0000256" key="2">
    <source>
        <dbReference type="ARBA" id="ARBA00022737"/>
    </source>
</evidence>
<dbReference type="InterPro" id="IPR013519">
    <property type="entry name" value="Int_alpha_beta-p"/>
</dbReference>
<feature type="domain" description="IPT/TIG" evidence="4">
    <location>
        <begin position="734"/>
        <end position="817"/>
    </location>
</feature>
<feature type="domain" description="IPT/TIG" evidence="4">
    <location>
        <begin position="653"/>
        <end position="730"/>
    </location>
</feature>
<dbReference type="NCBIfam" id="TIGR04183">
    <property type="entry name" value="Por_Secre_tail"/>
    <property type="match status" value="1"/>
</dbReference>
<dbReference type="Gene3D" id="2.130.10.130">
    <property type="entry name" value="Integrin alpha, N-terminal"/>
    <property type="match status" value="4"/>
</dbReference>